<dbReference type="Proteomes" id="UP000054279">
    <property type="component" value="Unassembled WGS sequence"/>
</dbReference>
<evidence type="ECO:0000313" key="2">
    <source>
        <dbReference type="EMBL" id="KIJ32209.1"/>
    </source>
</evidence>
<reference evidence="2 3" key="1">
    <citation type="submission" date="2014-06" db="EMBL/GenBank/DDBJ databases">
        <title>Evolutionary Origins and Diversification of the Mycorrhizal Mutualists.</title>
        <authorList>
            <consortium name="DOE Joint Genome Institute"/>
            <consortium name="Mycorrhizal Genomics Consortium"/>
            <person name="Kohler A."/>
            <person name="Kuo A."/>
            <person name="Nagy L.G."/>
            <person name="Floudas D."/>
            <person name="Copeland A."/>
            <person name="Barry K.W."/>
            <person name="Cichocki N."/>
            <person name="Veneault-Fourrey C."/>
            <person name="LaButti K."/>
            <person name="Lindquist E.A."/>
            <person name="Lipzen A."/>
            <person name="Lundell T."/>
            <person name="Morin E."/>
            <person name="Murat C."/>
            <person name="Riley R."/>
            <person name="Ohm R."/>
            <person name="Sun H."/>
            <person name="Tunlid A."/>
            <person name="Henrissat B."/>
            <person name="Grigoriev I.V."/>
            <person name="Hibbett D.S."/>
            <person name="Martin F."/>
        </authorList>
    </citation>
    <scope>NUCLEOTIDE SEQUENCE [LARGE SCALE GENOMIC DNA]</scope>
    <source>
        <strain evidence="2 3">SS14</strain>
    </source>
</reference>
<keyword evidence="3" id="KW-1185">Reference proteome</keyword>
<dbReference type="OrthoDB" id="2686745at2759"/>
<gene>
    <name evidence="2" type="ORF">M422DRAFT_266008</name>
</gene>
<evidence type="ECO:0000313" key="3">
    <source>
        <dbReference type="Proteomes" id="UP000054279"/>
    </source>
</evidence>
<accession>A0A0C9UC20</accession>
<sequence>MKEVKDEASPTSEEDLSSDECCSVGPSGPSAAPHGSALKARAPTPRPSNRRVRISQTPDCRSPRTATAAATSQEQASDVDSRIPKPKGEVGHPGTHSYSLFSTLKWEEAVYNVQETSS</sequence>
<organism evidence="2 3">
    <name type="scientific">Sphaerobolus stellatus (strain SS14)</name>
    <dbReference type="NCBI Taxonomy" id="990650"/>
    <lineage>
        <taxon>Eukaryota</taxon>
        <taxon>Fungi</taxon>
        <taxon>Dikarya</taxon>
        <taxon>Basidiomycota</taxon>
        <taxon>Agaricomycotina</taxon>
        <taxon>Agaricomycetes</taxon>
        <taxon>Phallomycetidae</taxon>
        <taxon>Geastrales</taxon>
        <taxon>Sphaerobolaceae</taxon>
        <taxon>Sphaerobolus</taxon>
    </lineage>
</organism>
<feature type="region of interest" description="Disordered" evidence="1">
    <location>
        <begin position="1"/>
        <end position="99"/>
    </location>
</feature>
<evidence type="ECO:0000256" key="1">
    <source>
        <dbReference type="SAM" id="MobiDB-lite"/>
    </source>
</evidence>
<dbReference type="EMBL" id="KN837230">
    <property type="protein sequence ID" value="KIJ32209.1"/>
    <property type="molecule type" value="Genomic_DNA"/>
</dbReference>
<name>A0A0C9UC20_SPHS4</name>
<dbReference type="HOGENOM" id="CLU_2074615_0_0_1"/>
<feature type="compositionally biased region" description="Basic and acidic residues" evidence="1">
    <location>
        <begin position="79"/>
        <end position="90"/>
    </location>
</feature>
<proteinExistence type="predicted"/>
<dbReference type="AlphaFoldDB" id="A0A0C9UC20"/>
<protein>
    <submittedName>
        <fullName evidence="2">Uncharacterized protein</fullName>
    </submittedName>
</protein>